<name>A0ABS9BJJ1_9BACT</name>
<dbReference type="Gene3D" id="3.10.50.30">
    <property type="entry name" value="Transcription elongation factor, GreA/GreB, C-terminal domain"/>
    <property type="match status" value="1"/>
</dbReference>
<dbReference type="Proteomes" id="UP001200145">
    <property type="component" value="Unassembled WGS sequence"/>
</dbReference>
<comment type="caution">
    <text evidence="1">The sequence shown here is derived from an EMBL/GenBank/DDBJ whole genome shotgun (WGS) entry which is preliminary data.</text>
</comment>
<keyword evidence="2" id="KW-1185">Reference proteome</keyword>
<protein>
    <recommendedName>
        <fullName evidence="3">Regulator of nucleoside diphosphate kinase</fullName>
    </recommendedName>
</protein>
<proteinExistence type="predicted"/>
<sequence length="143" mass="16004">MKQAVKPSTNGRTPLLHPLPIVLLKDDVVLIEYLMSHHPQWPEIETLKKKIQAATVLDGINFPNGVARIQSTILLRDQVAKQNISYRLNLPESGATAIHSDNVFRPMGAALWGMQSGDELIWSTPKGNRYYFILSVVNPVDSF</sequence>
<dbReference type="SUPFAM" id="SSF54534">
    <property type="entry name" value="FKBP-like"/>
    <property type="match status" value="1"/>
</dbReference>
<organism evidence="1 2">
    <name type="scientific">Flavihumibacter fluminis</name>
    <dbReference type="NCBI Taxonomy" id="2909236"/>
    <lineage>
        <taxon>Bacteria</taxon>
        <taxon>Pseudomonadati</taxon>
        <taxon>Bacteroidota</taxon>
        <taxon>Chitinophagia</taxon>
        <taxon>Chitinophagales</taxon>
        <taxon>Chitinophagaceae</taxon>
        <taxon>Flavihumibacter</taxon>
    </lineage>
</organism>
<dbReference type="InterPro" id="IPR036953">
    <property type="entry name" value="GreA/GreB_C_sf"/>
</dbReference>
<gene>
    <name evidence="1" type="ORF">L0U88_12735</name>
</gene>
<dbReference type="RefSeq" id="WP_234866448.1">
    <property type="nucleotide sequence ID" value="NZ_JAKEVY010000003.1"/>
</dbReference>
<dbReference type="EMBL" id="JAKEVY010000003">
    <property type="protein sequence ID" value="MCF1715495.1"/>
    <property type="molecule type" value="Genomic_DNA"/>
</dbReference>
<evidence type="ECO:0000313" key="2">
    <source>
        <dbReference type="Proteomes" id="UP001200145"/>
    </source>
</evidence>
<reference evidence="1 2" key="1">
    <citation type="submission" date="2022-01" db="EMBL/GenBank/DDBJ databases">
        <title>Flavihumibacter sp. nov., isolated from sediment of a river.</title>
        <authorList>
            <person name="Liu H."/>
        </authorList>
    </citation>
    <scope>NUCLEOTIDE SEQUENCE [LARGE SCALE GENOMIC DNA]</scope>
    <source>
        <strain evidence="1 2">RY-1</strain>
    </source>
</reference>
<accession>A0ABS9BJJ1</accession>
<evidence type="ECO:0000313" key="1">
    <source>
        <dbReference type="EMBL" id="MCF1715495.1"/>
    </source>
</evidence>
<evidence type="ECO:0008006" key="3">
    <source>
        <dbReference type="Google" id="ProtNLM"/>
    </source>
</evidence>